<keyword evidence="6" id="KW-1185">Reference proteome</keyword>
<dbReference type="InterPro" id="IPR035919">
    <property type="entry name" value="EAL_sf"/>
</dbReference>
<feature type="modified residue" description="4-aspartylphosphate" evidence="1">
    <location>
        <position position="53"/>
    </location>
</feature>
<evidence type="ECO:0000259" key="3">
    <source>
        <dbReference type="PROSITE" id="PS50883"/>
    </source>
</evidence>
<dbReference type="InterPro" id="IPR011006">
    <property type="entry name" value="CheY-like_superfamily"/>
</dbReference>
<evidence type="ECO:0000259" key="4">
    <source>
        <dbReference type="PROSITE" id="PS50887"/>
    </source>
</evidence>
<dbReference type="InterPro" id="IPR000160">
    <property type="entry name" value="GGDEF_dom"/>
</dbReference>
<dbReference type="PANTHER" id="PTHR33121">
    <property type="entry name" value="CYCLIC DI-GMP PHOSPHODIESTERASE PDEF"/>
    <property type="match status" value="1"/>
</dbReference>
<dbReference type="CDD" id="cd17574">
    <property type="entry name" value="REC_OmpR"/>
    <property type="match status" value="1"/>
</dbReference>
<name>A0ABU1ZN09_9BURK</name>
<dbReference type="PROSITE" id="PS50110">
    <property type="entry name" value="RESPONSE_REGULATORY"/>
    <property type="match status" value="1"/>
</dbReference>
<dbReference type="SMART" id="SM00267">
    <property type="entry name" value="GGDEF"/>
    <property type="match status" value="1"/>
</dbReference>
<feature type="domain" description="EAL" evidence="3">
    <location>
        <begin position="320"/>
        <end position="577"/>
    </location>
</feature>
<dbReference type="RefSeq" id="WP_310341293.1">
    <property type="nucleotide sequence ID" value="NZ_JAVDXO010000003.1"/>
</dbReference>
<feature type="domain" description="GGDEF" evidence="4">
    <location>
        <begin position="171"/>
        <end position="311"/>
    </location>
</feature>
<dbReference type="InterPro" id="IPR001633">
    <property type="entry name" value="EAL_dom"/>
</dbReference>
<dbReference type="SUPFAM" id="SSF141868">
    <property type="entry name" value="EAL domain-like"/>
    <property type="match status" value="1"/>
</dbReference>
<dbReference type="InterPro" id="IPR043128">
    <property type="entry name" value="Rev_trsase/Diguanyl_cyclase"/>
</dbReference>
<dbReference type="Pfam" id="PF00072">
    <property type="entry name" value="Response_reg"/>
    <property type="match status" value="1"/>
</dbReference>
<proteinExistence type="predicted"/>
<dbReference type="CDD" id="cd01948">
    <property type="entry name" value="EAL"/>
    <property type="match status" value="1"/>
</dbReference>
<evidence type="ECO:0000259" key="2">
    <source>
        <dbReference type="PROSITE" id="PS50110"/>
    </source>
</evidence>
<dbReference type="PROSITE" id="PS50887">
    <property type="entry name" value="GGDEF"/>
    <property type="match status" value="1"/>
</dbReference>
<evidence type="ECO:0000313" key="6">
    <source>
        <dbReference type="Proteomes" id="UP001268089"/>
    </source>
</evidence>
<organism evidence="5 6">
    <name type="scientific">Rhodoferax saidenbachensis</name>
    <dbReference type="NCBI Taxonomy" id="1484693"/>
    <lineage>
        <taxon>Bacteria</taxon>
        <taxon>Pseudomonadati</taxon>
        <taxon>Pseudomonadota</taxon>
        <taxon>Betaproteobacteria</taxon>
        <taxon>Burkholderiales</taxon>
        <taxon>Comamonadaceae</taxon>
        <taxon>Rhodoferax</taxon>
    </lineage>
</organism>
<comment type="caution">
    <text evidence="5">The sequence shown here is derived from an EMBL/GenBank/DDBJ whole genome shotgun (WGS) entry which is preliminary data.</text>
</comment>
<evidence type="ECO:0000313" key="5">
    <source>
        <dbReference type="EMBL" id="MDR7306341.1"/>
    </source>
</evidence>
<dbReference type="PROSITE" id="PS50883">
    <property type="entry name" value="EAL"/>
    <property type="match status" value="1"/>
</dbReference>
<dbReference type="Gene3D" id="3.30.70.270">
    <property type="match status" value="1"/>
</dbReference>
<dbReference type="InterPro" id="IPR029787">
    <property type="entry name" value="Nucleotide_cyclase"/>
</dbReference>
<dbReference type="EMBL" id="JAVDXO010000003">
    <property type="protein sequence ID" value="MDR7306341.1"/>
    <property type="molecule type" value="Genomic_DNA"/>
</dbReference>
<accession>A0ABU1ZN09</accession>
<protein>
    <submittedName>
        <fullName evidence="5">EAL domain-containing protein (Putative c-di-GMP-specific phosphodiesterase class I)/PleD family two-component response regulator</fullName>
    </submittedName>
</protein>
<dbReference type="SMART" id="SM00448">
    <property type="entry name" value="REC"/>
    <property type="match status" value="1"/>
</dbReference>
<evidence type="ECO:0000256" key="1">
    <source>
        <dbReference type="PROSITE-ProRule" id="PRU00169"/>
    </source>
</evidence>
<dbReference type="Gene3D" id="3.40.50.2300">
    <property type="match status" value="1"/>
</dbReference>
<dbReference type="PANTHER" id="PTHR33121:SF70">
    <property type="entry name" value="SIGNALING PROTEIN YKOW"/>
    <property type="match status" value="1"/>
</dbReference>
<feature type="domain" description="Response regulatory" evidence="2">
    <location>
        <begin position="4"/>
        <end position="120"/>
    </location>
</feature>
<reference evidence="5 6" key="1">
    <citation type="submission" date="2023-07" db="EMBL/GenBank/DDBJ databases">
        <title>Sorghum-associated microbial communities from plants grown in Nebraska, USA.</title>
        <authorList>
            <person name="Schachtman D."/>
        </authorList>
    </citation>
    <scope>NUCLEOTIDE SEQUENCE [LARGE SCALE GENOMIC DNA]</scope>
    <source>
        <strain evidence="5 6">BE308</strain>
    </source>
</reference>
<dbReference type="InterPro" id="IPR001789">
    <property type="entry name" value="Sig_transdc_resp-reg_receiver"/>
</dbReference>
<gene>
    <name evidence="5" type="ORF">J2X15_001624</name>
</gene>
<dbReference type="SMART" id="SM00052">
    <property type="entry name" value="EAL"/>
    <property type="match status" value="1"/>
</dbReference>
<dbReference type="Proteomes" id="UP001268089">
    <property type="component" value="Unassembled WGS sequence"/>
</dbReference>
<dbReference type="Pfam" id="PF00990">
    <property type="entry name" value="GGDEF"/>
    <property type="match status" value="1"/>
</dbReference>
<dbReference type="Pfam" id="PF00563">
    <property type="entry name" value="EAL"/>
    <property type="match status" value="1"/>
</dbReference>
<sequence>MSARIVIAEDETDIRNNLSLLLRMEGFTVFAAPNGREALELIRTHQPDMVLSDVMMPEMTGHELVRALRADAAVAHTPIVLLTAKADRGDVRQGMNLGADDYLTKPFQRDELLTCIQAQLDKAAAQQVASQRRVEQAHHLLHYDPATDLPNRAHFLLLLNDALSAPPEPQEALVLLVVGLDNLAQMAQVLGAGPLDACVGALARRLAVLSQAAPMAQAGRCVLARLGDDRLAVLAPRWPEGLSHSVIANHLLGAMAQPVSVDGDEHFPTISVAVCTQIATDDRPEVVLARLDLALAAARAQPGQHIAVHDASAAPDLSSAFRLHNDLHRAVDRQELAAFFQPQVLAQGGAVKGFEALMRWRHPTLGLVSPAKFIPIAEENGQIVGMGAWMLQQACQQAVAWQALRPAGAAPLRVAVNLSLRQFGDPQLFRHVEAALENSGLPAEQLELEITEGTAMLDLHHTLELLRRFKGMGLKLAIDDFGTGYSSLAYLKRFPLDVLKIDQSFVRQICTDRDDQVIAQAIISLAHSLGLSVIAEGVETQAQHTLLQDMGCEEIQGYLHGKPMPGADVAGWLSGHAAG</sequence>
<dbReference type="InterPro" id="IPR050706">
    <property type="entry name" value="Cyclic-di-GMP_PDE-like"/>
</dbReference>
<dbReference type="SUPFAM" id="SSF55073">
    <property type="entry name" value="Nucleotide cyclase"/>
    <property type="match status" value="1"/>
</dbReference>
<dbReference type="SUPFAM" id="SSF52172">
    <property type="entry name" value="CheY-like"/>
    <property type="match status" value="1"/>
</dbReference>
<keyword evidence="1" id="KW-0597">Phosphoprotein</keyword>
<dbReference type="Gene3D" id="3.20.20.450">
    <property type="entry name" value="EAL domain"/>
    <property type="match status" value="1"/>
</dbReference>